<name>A0A2V3PPW4_9BACT</name>
<evidence type="ECO:0000313" key="2">
    <source>
        <dbReference type="Proteomes" id="UP000247973"/>
    </source>
</evidence>
<accession>A0A2V3PPW4</accession>
<dbReference type="RefSeq" id="WP_110310981.1">
    <property type="nucleotide sequence ID" value="NZ_QICL01000014.1"/>
</dbReference>
<sequence length="181" mass="20515">MKKKNIIFPAFCVLVVCLLFSCKSDNIYDEMPAGKELTVAYEKLLKQNKLAKDSTECFLEIGSNFVIYPDNKVEQNQAAVYIIVERRGKGLYKYIYNMTSDKFDSYNISPADSVGGLFSHRIFPSFEDLDAVRDSLLKKSEIANPKIANLRFYISESSRKPEVEAIVEDIDNPGNSKTITN</sequence>
<reference evidence="1 2" key="1">
    <citation type="submission" date="2018-03" db="EMBL/GenBank/DDBJ databases">
        <title>Genomic Encyclopedia of Archaeal and Bacterial Type Strains, Phase II (KMG-II): from individual species to whole genera.</title>
        <authorList>
            <person name="Goeker M."/>
        </authorList>
    </citation>
    <scope>NUCLEOTIDE SEQUENCE [LARGE SCALE GENOMIC DNA]</scope>
    <source>
        <strain evidence="1 2">DSM 100214</strain>
    </source>
</reference>
<organism evidence="1 2">
    <name type="scientific">Dysgonomonas alginatilytica</name>
    <dbReference type="NCBI Taxonomy" id="1605892"/>
    <lineage>
        <taxon>Bacteria</taxon>
        <taxon>Pseudomonadati</taxon>
        <taxon>Bacteroidota</taxon>
        <taxon>Bacteroidia</taxon>
        <taxon>Bacteroidales</taxon>
        <taxon>Dysgonomonadaceae</taxon>
        <taxon>Dysgonomonas</taxon>
    </lineage>
</organism>
<dbReference type="OrthoDB" id="1096383at2"/>
<evidence type="ECO:0008006" key="3">
    <source>
        <dbReference type="Google" id="ProtNLM"/>
    </source>
</evidence>
<dbReference type="Proteomes" id="UP000247973">
    <property type="component" value="Unassembled WGS sequence"/>
</dbReference>
<dbReference type="AlphaFoldDB" id="A0A2V3PPW4"/>
<dbReference type="PROSITE" id="PS51257">
    <property type="entry name" value="PROKAR_LIPOPROTEIN"/>
    <property type="match status" value="1"/>
</dbReference>
<comment type="caution">
    <text evidence="1">The sequence shown here is derived from an EMBL/GenBank/DDBJ whole genome shotgun (WGS) entry which is preliminary data.</text>
</comment>
<dbReference type="EMBL" id="QICL01000014">
    <property type="protein sequence ID" value="PXV63339.1"/>
    <property type="molecule type" value="Genomic_DNA"/>
</dbReference>
<protein>
    <recommendedName>
        <fullName evidence="3">Lipoprotein</fullName>
    </recommendedName>
</protein>
<evidence type="ECO:0000313" key="1">
    <source>
        <dbReference type="EMBL" id="PXV63339.1"/>
    </source>
</evidence>
<proteinExistence type="predicted"/>
<gene>
    <name evidence="1" type="ORF">CLV62_11456</name>
</gene>
<keyword evidence="2" id="KW-1185">Reference proteome</keyword>